<dbReference type="Gene3D" id="3.20.20.80">
    <property type="entry name" value="Glycosidases"/>
    <property type="match status" value="1"/>
</dbReference>
<name>A0A2X0J605_9ACTN</name>
<organism evidence="1 2">
    <name type="scientific">Streptacidiphilus pinicola</name>
    <dbReference type="NCBI Taxonomy" id="2219663"/>
    <lineage>
        <taxon>Bacteria</taxon>
        <taxon>Bacillati</taxon>
        <taxon>Actinomycetota</taxon>
        <taxon>Actinomycetes</taxon>
        <taxon>Kitasatosporales</taxon>
        <taxon>Streptomycetaceae</taxon>
        <taxon>Streptacidiphilus</taxon>
    </lineage>
</organism>
<keyword evidence="2" id="KW-1185">Reference proteome</keyword>
<comment type="caution">
    <text evidence="1">The sequence shown here is derived from an EMBL/GenBank/DDBJ whole genome shotgun (WGS) entry which is preliminary data.</text>
</comment>
<accession>A0A2X0J605</accession>
<dbReference type="SUPFAM" id="SSF51445">
    <property type="entry name" value="(Trans)glycosidases"/>
    <property type="match status" value="1"/>
</dbReference>
<gene>
    <name evidence="1" type="ORF">DN069_09445</name>
</gene>
<dbReference type="AlphaFoldDB" id="A0A2X0J605"/>
<proteinExistence type="predicted"/>
<dbReference type="Proteomes" id="UP000248889">
    <property type="component" value="Unassembled WGS sequence"/>
</dbReference>
<sequence length="694" mass="76364">MPLVAALILLAAATGIGVAITQWTHTAPGPSRAPAVREIRGLHAIATADASGYALFTTAGTVRFLPGVDLGATIPGHQPGELAITVADYTRWFDQMGRLGIHAVRIYTIHPPDFYRALRGYDTAHPTDPIYLVQGVYLPNDVYLQKQNLYDPQATETFRQELRDAVSAVSGKLIRPPRPGFASGTWTADLSRWTAGWVIGVEWDPYATAATDRANPHAPAVHGRYFASTPDATPTERWIAARMDDTASAEAAEGWTAPLAFANWPTTDPLRHLNEPNPQEDMVGVDASHVLPTRNWPGGTFASFHVYPYYPDFLQYQPSLQTYLRAGRVDPYAGYLHDLLAHFKGVMPVMITEFGVPSSLGSAHNAPLGRTQGEHSEQDSMRTDAQLLLMMRQLGMAGAFVFEWTDEWYKKTWNTQLHQIPLDRLQLWHDTFTNEQYFGVLATDPVPFGPPQTIYRNPGATTVQQVTATLDASFIHLAVTFARPPSTGITLGLDTVPTRATTPPPGSTDRHAAYAVVLDPLHHTGQTWVRDELDPDQVDYAPIPDDARPAAQDGWRPLELVTDRPWTLPLTHVSTRMQFDNVGLLRYGDWAPDAPNYDSLALWHLTGAELDLRIPWAMAGISDPSSHQALVPRGMNQATSRTVSDISLTVTDDAPTAQQAGALRWSDWQTVQYTERTKPAAAALHDAFTAVSTP</sequence>
<evidence type="ECO:0000313" key="2">
    <source>
        <dbReference type="Proteomes" id="UP000248889"/>
    </source>
</evidence>
<evidence type="ECO:0008006" key="3">
    <source>
        <dbReference type="Google" id="ProtNLM"/>
    </source>
</evidence>
<protein>
    <recommendedName>
        <fullName evidence="3">Family 2 glycosyl transferase</fullName>
    </recommendedName>
</protein>
<dbReference type="InterPro" id="IPR017853">
    <property type="entry name" value="GH"/>
</dbReference>
<evidence type="ECO:0000313" key="1">
    <source>
        <dbReference type="EMBL" id="RAG85726.1"/>
    </source>
</evidence>
<reference evidence="1 2" key="1">
    <citation type="submission" date="2018-06" db="EMBL/GenBank/DDBJ databases">
        <title>Streptacidiphilus pinicola sp. nov., isolated from pine grove soil.</title>
        <authorList>
            <person name="Roh S.G."/>
            <person name="Park S."/>
            <person name="Kim M.-K."/>
            <person name="Yun B.-R."/>
            <person name="Park J."/>
            <person name="Kim M.J."/>
            <person name="Kim Y.S."/>
            <person name="Kim S.B."/>
        </authorList>
    </citation>
    <scope>NUCLEOTIDE SEQUENCE [LARGE SCALE GENOMIC DNA]</scope>
    <source>
        <strain evidence="1 2">MMS16-CNU450</strain>
    </source>
</reference>
<dbReference type="EMBL" id="QKYN01000037">
    <property type="protein sequence ID" value="RAG85726.1"/>
    <property type="molecule type" value="Genomic_DNA"/>
</dbReference>